<dbReference type="SUPFAM" id="SSF48452">
    <property type="entry name" value="TPR-like"/>
    <property type="match status" value="1"/>
</dbReference>
<accession>A0ABM9I2G3</accession>
<comment type="similarity">
    <text evidence="7">Belongs to the YfgM family.</text>
</comment>
<keyword evidence="2" id="KW-1003">Cell membrane</keyword>
<evidence type="ECO:0000256" key="1">
    <source>
        <dbReference type="ARBA" id="ARBA00004401"/>
    </source>
</evidence>
<evidence type="ECO:0000313" key="11">
    <source>
        <dbReference type="EMBL" id="CAI8845618.1"/>
    </source>
</evidence>
<gene>
    <name evidence="11" type="ORF">MSZNOR_2412</name>
</gene>
<evidence type="ECO:0000256" key="4">
    <source>
        <dbReference type="ARBA" id="ARBA00022989"/>
    </source>
</evidence>
<keyword evidence="12" id="KW-1185">Reference proteome</keyword>
<evidence type="ECO:0000313" key="12">
    <source>
        <dbReference type="Proteomes" id="UP001162030"/>
    </source>
</evidence>
<dbReference type="InterPro" id="IPR018704">
    <property type="entry name" value="SecYEG/CpoB_TPR"/>
</dbReference>
<evidence type="ECO:0000256" key="6">
    <source>
        <dbReference type="ARBA" id="ARBA00023186"/>
    </source>
</evidence>
<keyword evidence="3 9" id="KW-0812">Transmembrane</keyword>
<organism evidence="11 12">
    <name type="scientific">Methylocaldum szegediense</name>
    <dbReference type="NCBI Taxonomy" id="73780"/>
    <lineage>
        <taxon>Bacteria</taxon>
        <taxon>Pseudomonadati</taxon>
        <taxon>Pseudomonadota</taxon>
        <taxon>Gammaproteobacteria</taxon>
        <taxon>Methylococcales</taxon>
        <taxon>Methylococcaceae</taxon>
        <taxon>Methylocaldum</taxon>
    </lineage>
</organism>
<dbReference type="InterPro" id="IPR011990">
    <property type="entry name" value="TPR-like_helical_dom_sf"/>
</dbReference>
<dbReference type="Pfam" id="PF09976">
    <property type="entry name" value="TPR_21"/>
    <property type="match status" value="1"/>
</dbReference>
<evidence type="ECO:0000256" key="3">
    <source>
        <dbReference type="ARBA" id="ARBA00022692"/>
    </source>
</evidence>
<evidence type="ECO:0000256" key="8">
    <source>
        <dbReference type="ARBA" id="ARBA00024235"/>
    </source>
</evidence>
<evidence type="ECO:0000256" key="2">
    <source>
        <dbReference type="ARBA" id="ARBA00022475"/>
    </source>
</evidence>
<dbReference type="Proteomes" id="UP001162030">
    <property type="component" value="Chromosome"/>
</dbReference>
<dbReference type="EMBL" id="OX458333">
    <property type="protein sequence ID" value="CAI8845618.1"/>
    <property type="molecule type" value="Genomic_DNA"/>
</dbReference>
<dbReference type="Gene3D" id="1.25.40.10">
    <property type="entry name" value="Tetratricopeptide repeat domain"/>
    <property type="match status" value="1"/>
</dbReference>
<keyword evidence="6" id="KW-0143">Chaperone</keyword>
<dbReference type="InterPro" id="IPR026039">
    <property type="entry name" value="YfgM"/>
</dbReference>
<feature type="transmembrane region" description="Helical" evidence="9">
    <location>
        <begin position="24"/>
        <end position="42"/>
    </location>
</feature>
<comment type="subcellular location">
    <subcellularLocation>
        <location evidence="1">Cell membrane</location>
        <topology evidence="1">Single-pass type II membrane protein</topology>
    </subcellularLocation>
</comment>
<dbReference type="PANTHER" id="PTHR38035">
    <property type="entry name" value="UPF0070 PROTEIN YFGM"/>
    <property type="match status" value="1"/>
</dbReference>
<dbReference type="PANTHER" id="PTHR38035:SF1">
    <property type="entry name" value="ANCILLARY SECYEG TRANSLOCON SUBUNIT"/>
    <property type="match status" value="1"/>
</dbReference>
<proteinExistence type="inferred from homology"/>
<evidence type="ECO:0000256" key="9">
    <source>
        <dbReference type="SAM" id="Phobius"/>
    </source>
</evidence>
<evidence type="ECO:0000256" key="5">
    <source>
        <dbReference type="ARBA" id="ARBA00023136"/>
    </source>
</evidence>
<keyword evidence="5 9" id="KW-0472">Membrane</keyword>
<name>A0ABM9I2G3_9GAMM</name>
<evidence type="ECO:0000256" key="7">
    <source>
        <dbReference type="ARBA" id="ARBA00024197"/>
    </source>
</evidence>
<sequence length="215" mass="23929">METYLTEEERLEALQRWWKENRQSLVLGVLLGVAIIIGWNMWQANVRSQNEQASNLYLQMLKASETKQTESAINLGERVVTTYPSTAYADYARLLLAKLRVESGDLSAAKAVLEEMLAKTKDDNIKHIARLRLGQVMLASGETDQALSMLEPLTVEQMGKFAGLYHELKGDLYAASNRPDQARAAYQAAKAFGEISPLLELKLDNLPTESKPSGA</sequence>
<reference evidence="11 12" key="1">
    <citation type="submission" date="2023-03" db="EMBL/GenBank/DDBJ databases">
        <authorList>
            <person name="Pearce D."/>
        </authorList>
    </citation>
    <scope>NUCLEOTIDE SEQUENCE [LARGE SCALE GENOMIC DNA]</scope>
    <source>
        <strain evidence="11">Msz</strain>
    </source>
</reference>
<evidence type="ECO:0000259" key="10">
    <source>
        <dbReference type="Pfam" id="PF09976"/>
    </source>
</evidence>
<dbReference type="PIRSF" id="PIRSF006170">
    <property type="entry name" value="YfgM"/>
    <property type="match status" value="1"/>
</dbReference>
<keyword evidence="4 9" id="KW-1133">Transmembrane helix</keyword>
<dbReference type="RefSeq" id="WP_026611623.1">
    <property type="nucleotide sequence ID" value="NZ_OX458333.1"/>
</dbReference>
<protein>
    <recommendedName>
        <fullName evidence="8">Ancillary SecYEG translocon subunit</fullName>
    </recommendedName>
</protein>
<feature type="domain" description="Ancillary SecYEG translocon subunit/Cell division coordinator CpoB TPR" evidence="10">
    <location>
        <begin position="16"/>
        <end position="207"/>
    </location>
</feature>